<name>A0A9R0TID4_TRITD</name>
<dbReference type="AlphaFoldDB" id="A0A9R0TID4"/>
<feature type="domain" description="CCHC-type" evidence="3">
    <location>
        <begin position="340"/>
        <end position="355"/>
    </location>
</feature>
<dbReference type="InterPro" id="IPR001878">
    <property type="entry name" value="Znf_CCHC"/>
</dbReference>
<dbReference type="SMART" id="SM00343">
    <property type="entry name" value="ZnF_C2HC"/>
    <property type="match status" value="8"/>
</dbReference>
<protein>
    <recommendedName>
        <fullName evidence="3">CCHC-type domain-containing protein</fullName>
    </recommendedName>
</protein>
<reference evidence="4 5" key="1">
    <citation type="submission" date="2017-09" db="EMBL/GenBank/DDBJ databases">
        <authorList>
            <consortium name="International Durum Wheat Genome Sequencing Consortium (IDWGSC)"/>
            <person name="Milanesi L."/>
        </authorList>
    </citation>
    <scope>NUCLEOTIDE SEQUENCE [LARGE SCALE GENOMIC DNA]</scope>
    <source>
        <strain evidence="5">cv. Svevo</strain>
    </source>
</reference>
<dbReference type="GO" id="GO:0008270">
    <property type="term" value="F:zinc ion binding"/>
    <property type="evidence" value="ECO:0007669"/>
    <property type="project" value="UniProtKB-KW"/>
</dbReference>
<dbReference type="SUPFAM" id="SSF57756">
    <property type="entry name" value="Retrovirus zinc finger-like domains"/>
    <property type="match status" value="3"/>
</dbReference>
<keyword evidence="1" id="KW-0479">Metal-binding</keyword>
<feature type="domain" description="CCHC-type" evidence="3">
    <location>
        <begin position="299"/>
        <end position="314"/>
    </location>
</feature>
<dbReference type="Gramene" id="TRITD5Av1G017160.1">
    <property type="protein sequence ID" value="TRITD5Av1G017160.1"/>
    <property type="gene ID" value="TRITD5Av1G017160"/>
</dbReference>
<dbReference type="InterPro" id="IPR036875">
    <property type="entry name" value="Znf_CCHC_sf"/>
</dbReference>
<dbReference type="PROSITE" id="PS50158">
    <property type="entry name" value="ZF_CCHC"/>
    <property type="match status" value="4"/>
</dbReference>
<organism evidence="4 5">
    <name type="scientific">Triticum turgidum subsp. durum</name>
    <name type="common">Durum wheat</name>
    <name type="synonym">Triticum durum</name>
    <dbReference type="NCBI Taxonomy" id="4567"/>
    <lineage>
        <taxon>Eukaryota</taxon>
        <taxon>Viridiplantae</taxon>
        <taxon>Streptophyta</taxon>
        <taxon>Embryophyta</taxon>
        <taxon>Tracheophyta</taxon>
        <taxon>Spermatophyta</taxon>
        <taxon>Magnoliopsida</taxon>
        <taxon>Liliopsida</taxon>
        <taxon>Poales</taxon>
        <taxon>Poaceae</taxon>
        <taxon>BOP clade</taxon>
        <taxon>Pooideae</taxon>
        <taxon>Triticodae</taxon>
        <taxon>Triticeae</taxon>
        <taxon>Triticinae</taxon>
        <taxon>Triticum</taxon>
    </lineage>
</organism>
<dbReference type="GO" id="GO:0003676">
    <property type="term" value="F:nucleic acid binding"/>
    <property type="evidence" value="ECO:0007669"/>
    <property type="project" value="InterPro"/>
</dbReference>
<evidence type="ECO:0000313" key="5">
    <source>
        <dbReference type="Proteomes" id="UP000324705"/>
    </source>
</evidence>
<dbReference type="Pfam" id="PF00098">
    <property type="entry name" value="zf-CCHC"/>
    <property type="match status" value="4"/>
</dbReference>
<dbReference type="Proteomes" id="UP000324705">
    <property type="component" value="Chromosome 5A"/>
</dbReference>
<accession>A0A9R0TID4</accession>
<proteinExistence type="predicted"/>
<keyword evidence="5" id="KW-1185">Reference proteome</keyword>
<evidence type="ECO:0000256" key="1">
    <source>
        <dbReference type="PROSITE-ProRule" id="PRU00047"/>
    </source>
</evidence>
<evidence type="ECO:0000259" key="3">
    <source>
        <dbReference type="PROSITE" id="PS50158"/>
    </source>
</evidence>
<sequence>METNGLSLKTQEIGSKRKWETTTDLSRRFCSNQHENPWNDGSLTTSLGSHKDFRFCNQRESPWEGGRTEHQDKMNGIITCLVCGKEGHYSCDYPFKDQEHKVICTLCSKNGHWSISCCQQNKSENRACTRCGEIGHSTSTHGLLSCSSCDEYHPHGECRLSKVKCFICESQDHYPAQCPLNWVLNAAFQDQRENFQAALWLALSKQVNTLSKRTCHQVSPIARAYNLRPRICFTCREEGHVAFYCPQKRRSILPDLSKEFEESSTIAKSSNLSKELEERDPGTASAKQSSKMKSASVLRCVSCGQEGHRARSCPTRVFICSLCNEEGHRARSCPTRVFICSLCNEEGHKAKKCPQKLQKR</sequence>
<dbReference type="InterPro" id="IPR051714">
    <property type="entry name" value="Znf_CCHC_NABP"/>
</dbReference>
<evidence type="ECO:0000256" key="2">
    <source>
        <dbReference type="SAM" id="MobiDB-lite"/>
    </source>
</evidence>
<dbReference type="EMBL" id="LT934119">
    <property type="protein sequence ID" value="VAI12831.1"/>
    <property type="molecule type" value="Genomic_DNA"/>
</dbReference>
<feature type="domain" description="CCHC-type" evidence="3">
    <location>
        <begin position="320"/>
        <end position="334"/>
    </location>
</feature>
<feature type="region of interest" description="Disordered" evidence="2">
    <location>
        <begin position="269"/>
        <end position="290"/>
    </location>
</feature>
<dbReference type="PANTHER" id="PTHR23002">
    <property type="entry name" value="ZINC FINGER CCHC DOMAIN CONTAINING PROTEIN"/>
    <property type="match status" value="1"/>
</dbReference>
<evidence type="ECO:0000313" key="4">
    <source>
        <dbReference type="EMBL" id="VAI12831.1"/>
    </source>
</evidence>
<feature type="domain" description="CCHC-type" evidence="3">
    <location>
        <begin position="232"/>
        <end position="247"/>
    </location>
</feature>
<keyword evidence="1" id="KW-0863">Zinc-finger</keyword>
<keyword evidence="1" id="KW-0862">Zinc</keyword>
<dbReference type="Gene3D" id="4.10.60.10">
    <property type="entry name" value="Zinc finger, CCHC-type"/>
    <property type="match status" value="3"/>
</dbReference>
<gene>
    <name evidence="4" type="ORF">TRITD_5Av1G017160</name>
</gene>